<dbReference type="SUPFAM" id="SSF53335">
    <property type="entry name" value="S-adenosyl-L-methionine-dependent methyltransferases"/>
    <property type="match status" value="1"/>
</dbReference>
<evidence type="ECO:0000259" key="1">
    <source>
        <dbReference type="Pfam" id="PF02384"/>
    </source>
</evidence>
<protein>
    <submittedName>
        <fullName evidence="2">Site-specific DNA-methyltransferase (Adenine-specific)</fullName>
    </submittedName>
</protein>
<proteinExistence type="predicted"/>
<dbReference type="InterPro" id="IPR052933">
    <property type="entry name" value="DNA_Protect_Modify"/>
</dbReference>
<gene>
    <name evidence="2" type="ORF">GA0061074_10364</name>
</gene>
<organism evidence="2 3">
    <name type="scientific">Weissella bombi</name>
    <dbReference type="NCBI Taxonomy" id="1505725"/>
    <lineage>
        <taxon>Bacteria</taxon>
        <taxon>Bacillati</taxon>
        <taxon>Bacillota</taxon>
        <taxon>Bacilli</taxon>
        <taxon>Lactobacillales</taxon>
        <taxon>Lactobacillaceae</taxon>
        <taxon>Weissella</taxon>
    </lineage>
</organism>
<dbReference type="GO" id="GO:0032259">
    <property type="term" value="P:methylation"/>
    <property type="evidence" value="ECO:0007669"/>
    <property type="project" value="UniProtKB-KW"/>
</dbReference>
<reference evidence="3" key="1">
    <citation type="submission" date="2016-08" db="EMBL/GenBank/DDBJ databases">
        <authorList>
            <person name="Varghese N."/>
            <person name="Submissions Spin"/>
        </authorList>
    </citation>
    <scope>NUCLEOTIDE SEQUENCE [LARGE SCALE GENOMIC DNA]</scope>
    <source>
        <strain evidence="3">R-53094</strain>
    </source>
</reference>
<dbReference type="InterPro" id="IPR029063">
    <property type="entry name" value="SAM-dependent_MTases_sf"/>
</dbReference>
<keyword evidence="2" id="KW-0489">Methyltransferase</keyword>
<sequence length="335" mass="37057">MYEAIENSVKSLQTAQQKIIEFIDGASIEALIILFEIMLGQTDEDVESLTDEQKQSVLADIKMADFDTLSKTDKRQVLQFLLVGTIHQDGLQANYQVTPDAIGMWVTFITNAFVGQKDNIRIKDLALGTGNLVATVSQALQENNKNIEVVGFENDDTMLTVASGVAALLEEDWHITLADSVATSMQDDADVVIGDLPIGYYPKTASEKFETSVTEGLTFVHHLLIEQSIAAVKPDGLVILTVPTNLFESDQSKSLLRYLQTDNVYFQALIQLPSNLFKDPKMGKVILVLQRSGENSRQAKPVMLAKAPSLSESAENKNFVTELTAWMKANHLYMH</sequence>
<dbReference type="InterPro" id="IPR003356">
    <property type="entry name" value="DNA_methylase_A-5"/>
</dbReference>
<dbReference type="OrthoDB" id="9788159at2"/>
<dbReference type="Pfam" id="PF02384">
    <property type="entry name" value="N6_Mtase"/>
    <property type="match status" value="1"/>
</dbReference>
<evidence type="ECO:0000313" key="2">
    <source>
        <dbReference type="EMBL" id="SCB87452.1"/>
    </source>
</evidence>
<accession>A0A1C3ZYT9</accession>
<dbReference type="PANTHER" id="PTHR41313">
    <property type="entry name" value="ADENINE-SPECIFIC METHYLTRANSFERASE"/>
    <property type="match status" value="1"/>
</dbReference>
<dbReference type="Gene3D" id="3.40.50.150">
    <property type="entry name" value="Vaccinia Virus protein VP39"/>
    <property type="match status" value="1"/>
</dbReference>
<dbReference type="RefSeq" id="WP_092461885.1">
    <property type="nucleotide sequence ID" value="NZ_BJEE01000004.1"/>
</dbReference>
<dbReference type="Proteomes" id="UP000199268">
    <property type="component" value="Unassembled WGS sequence"/>
</dbReference>
<evidence type="ECO:0000313" key="3">
    <source>
        <dbReference type="Proteomes" id="UP000199268"/>
    </source>
</evidence>
<name>A0A1C3ZYT9_9LACO</name>
<feature type="domain" description="DNA methylase adenine-specific" evidence="1">
    <location>
        <begin position="113"/>
        <end position="318"/>
    </location>
</feature>
<dbReference type="STRING" id="1505725.GA0061074_10364"/>
<dbReference type="GO" id="GO:0008170">
    <property type="term" value="F:N-methyltransferase activity"/>
    <property type="evidence" value="ECO:0007669"/>
    <property type="project" value="InterPro"/>
</dbReference>
<keyword evidence="2" id="KW-0808">Transferase</keyword>
<dbReference type="AlphaFoldDB" id="A0A1C3ZYT9"/>
<dbReference type="EMBL" id="FMAO01000003">
    <property type="protein sequence ID" value="SCB87452.1"/>
    <property type="molecule type" value="Genomic_DNA"/>
</dbReference>
<dbReference type="PANTHER" id="PTHR41313:SF1">
    <property type="entry name" value="DNA METHYLASE ADENINE-SPECIFIC DOMAIN-CONTAINING PROTEIN"/>
    <property type="match status" value="1"/>
</dbReference>
<dbReference type="GO" id="GO:0003677">
    <property type="term" value="F:DNA binding"/>
    <property type="evidence" value="ECO:0007669"/>
    <property type="project" value="InterPro"/>
</dbReference>
<keyword evidence="3" id="KW-1185">Reference proteome</keyword>